<comment type="caution">
    <text evidence="1">The sequence shown here is derived from an EMBL/GenBank/DDBJ whole genome shotgun (WGS) entry which is preliminary data.</text>
</comment>
<proteinExistence type="predicted"/>
<dbReference type="EMBL" id="MU394289">
    <property type="protein sequence ID" value="KAI6090731.1"/>
    <property type="molecule type" value="Genomic_DNA"/>
</dbReference>
<organism evidence="1 2">
    <name type="scientific">Hypoxylon rubiginosum</name>
    <dbReference type="NCBI Taxonomy" id="110542"/>
    <lineage>
        <taxon>Eukaryota</taxon>
        <taxon>Fungi</taxon>
        <taxon>Dikarya</taxon>
        <taxon>Ascomycota</taxon>
        <taxon>Pezizomycotina</taxon>
        <taxon>Sordariomycetes</taxon>
        <taxon>Xylariomycetidae</taxon>
        <taxon>Xylariales</taxon>
        <taxon>Hypoxylaceae</taxon>
        <taxon>Hypoxylon</taxon>
    </lineage>
</organism>
<accession>A0ACC0DDL4</accession>
<dbReference type="Proteomes" id="UP001497680">
    <property type="component" value="Unassembled WGS sequence"/>
</dbReference>
<sequence length="331" mass="36510">MVSESSTNPAWRLPPPSYHLLEALGLRLVAHVPLLRDYFALDSEVPKQIMQTSLSVTIARISIHIIPILVSTVMIAMNLKHFYLGRTLLGVLTNNDIATAMLQVLAKIHELLIVSSLSTIIFSIIRIQLLYGTGVPLGLLCSGFNFSQITYFWSEEYWSSMKAPIPRRTLFPFVLLLLTAGLIAVTAGPTSAVLMVPRQQDYYAGVTSFYLRGLTGDLQPSRLVSLESTMDGLCLNSSAINLSTCPSSGFYSLMAYAMKQQSIKNGDNLRPPALGIHRQFGSQYVDIDSATTHIPPSQLDGSIRGLACQTSGMAPWMPVVIYQEALYNDWY</sequence>
<reference evidence="1 2" key="1">
    <citation type="journal article" date="2022" name="New Phytol.">
        <title>Ecological generalism drives hyperdiversity of secondary metabolite gene clusters in xylarialean endophytes.</title>
        <authorList>
            <person name="Franco M.E.E."/>
            <person name="Wisecaver J.H."/>
            <person name="Arnold A.E."/>
            <person name="Ju Y.M."/>
            <person name="Slot J.C."/>
            <person name="Ahrendt S."/>
            <person name="Moore L.P."/>
            <person name="Eastman K.E."/>
            <person name="Scott K."/>
            <person name="Konkel Z."/>
            <person name="Mondo S.J."/>
            <person name="Kuo A."/>
            <person name="Hayes R.D."/>
            <person name="Haridas S."/>
            <person name="Andreopoulos B."/>
            <person name="Riley R."/>
            <person name="LaButti K."/>
            <person name="Pangilinan J."/>
            <person name="Lipzen A."/>
            <person name="Amirebrahimi M."/>
            <person name="Yan J."/>
            <person name="Adam C."/>
            <person name="Keymanesh K."/>
            <person name="Ng V."/>
            <person name="Louie K."/>
            <person name="Northen T."/>
            <person name="Drula E."/>
            <person name="Henrissat B."/>
            <person name="Hsieh H.M."/>
            <person name="Youens-Clark K."/>
            <person name="Lutzoni F."/>
            <person name="Miadlikowska J."/>
            <person name="Eastwood D.C."/>
            <person name="Hamelin R.C."/>
            <person name="Grigoriev I.V."/>
            <person name="U'Ren J.M."/>
        </authorList>
    </citation>
    <scope>NUCLEOTIDE SEQUENCE [LARGE SCALE GENOMIC DNA]</scope>
    <source>
        <strain evidence="1 2">ER1909</strain>
    </source>
</reference>
<protein>
    <submittedName>
        <fullName evidence="1">Uncharacterized protein</fullName>
    </submittedName>
</protein>
<gene>
    <name evidence="1" type="ORF">F4821DRAFT_227723</name>
</gene>
<evidence type="ECO:0000313" key="2">
    <source>
        <dbReference type="Proteomes" id="UP001497680"/>
    </source>
</evidence>
<name>A0ACC0DDL4_9PEZI</name>
<evidence type="ECO:0000313" key="1">
    <source>
        <dbReference type="EMBL" id="KAI6090731.1"/>
    </source>
</evidence>
<keyword evidence="2" id="KW-1185">Reference proteome</keyword>